<dbReference type="CDD" id="cd00397">
    <property type="entry name" value="DNA_BRE_C"/>
    <property type="match status" value="1"/>
</dbReference>
<dbReference type="EMBL" id="FNJB01000004">
    <property type="protein sequence ID" value="SDO66756.1"/>
    <property type="molecule type" value="Genomic_DNA"/>
</dbReference>
<protein>
    <submittedName>
        <fullName evidence="5">Phage integrase family protein</fullName>
    </submittedName>
</protein>
<proteinExistence type="inferred from homology"/>
<keyword evidence="3" id="KW-0233">DNA recombination</keyword>
<comment type="similarity">
    <text evidence="1">Belongs to the 'phage' integrase family.</text>
</comment>
<sequence>MVRRVDLAGAAHLVLPEGVRHLDPETAVFDAMLSGWERQQQSRFLRPETMAPRVRLIRRFAEFAGLYPWRWTPGEVEAFTADLVSGARPRAHSTIRGYQLTIRLFCEFITDPRYGWPTECEQRFGQVPAQICHEWNTVAHLSDVEGQPGRRALTYEEVQALFDAADARVEQIRSRGRKGSLAALRDAAILKTTYAYGLRRREVARLDLADFRLNSRAAGYGLFGSVQVRYGKASRGGPPKRRTVLTVPEMDWIVEVLNQWREEIRPLFSPAAHPAMWVTERRGRISINYLNEMFTRTRQDAGLDGVHDLHSLRHSYVTHLLEFGYPPLMVQQQVGHAYQSTTALYTSVSDEFRNRLLEQSLHDHPELWETAP</sequence>
<dbReference type="PROSITE" id="PS51898">
    <property type="entry name" value="TYR_RECOMBINASE"/>
    <property type="match status" value="1"/>
</dbReference>
<dbReference type="InterPro" id="IPR011010">
    <property type="entry name" value="DNA_brk_join_enz"/>
</dbReference>
<dbReference type="PANTHER" id="PTHR30349">
    <property type="entry name" value="PHAGE INTEGRASE-RELATED"/>
    <property type="match status" value="1"/>
</dbReference>
<dbReference type="GO" id="GO:0003677">
    <property type="term" value="F:DNA binding"/>
    <property type="evidence" value="ECO:0007669"/>
    <property type="project" value="UniProtKB-KW"/>
</dbReference>
<accession>A0A1H0LFA5</accession>
<dbReference type="AlphaFoldDB" id="A0A1H0LFA5"/>
<dbReference type="InterPro" id="IPR002104">
    <property type="entry name" value="Integrase_catalytic"/>
</dbReference>
<dbReference type="Proteomes" id="UP000199651">
    <property type="component" value="Unassembled WGS sequence"/>
</dbReference>
<evidence type="ECO:0000256" key="2">
    <source>
        <dbReference type="ARBA" id="ARBA00023125"/>
    </source>
</evidence>
<dbReference type="GO" id="GO:0015074">
    <property type="term" value="P:DNA integration"/>
    <property type="evidence" value="ECO:0007669"/>
    <property type="project" value="InterPro"/>
</dbReference>
<dbReference type="InterPro" id="IPR013762">
    <property type="entry name" value="Integrase-like_cat_sf"/>
</dbReference>
<feature type="domain" description="Tyr recombinase" evidence="4">
    <location>
        <begin position="148"/>
        <end position="358"/>
    </location>
</feature>
<evidence type="ECO:0000256" key="1">
    <source>
        <dbReference type="ARBA" id="ARBA00008857"/>
    </source>
</evidence>
<keyword evidence="2" id="KW-0238">DNA-binding</keyword>
<evidence type="ECO:0000259" key="4">
    <source>
        <dbReference type="PROSITE" id="PS51898"/>
    </source>
</evidence>
<gene>
    <name evidence="5" type="ORF">SAMN05192558_104123</name>
</gene>
<dbReference type="PANTHER" id="PTHR30349:SF41">
    <property type="entry name" value="INTEGRASE_RECOMBINASE PROTEIN MJ0367-RELATED"/>
    <property type="match status" value="1"/>
</dbReference>
<evidence type="ECO:0000256" key="3">
    <source>
        <dbReference type="ARBA" id="ARBA00023172"/>
    </source>
</evidence>
<dbReference type="GO" id="GO:0006310">
    <property type="term" value="P:DNA recombination"/>
    <property type="evidence" value="ECO:0007669"/>
    <property type="project" value="UniProtKB-KW"/>
</dbReference>
<dbReference type="Pfam" id="PF00589">
    <property type="entry name" value="Phage_integrase"/>
    <property type="match status" value="1"/>
</dbReference>
<dbReference type="SUPFAM" id="SSF56349">
    <property type="entry name" value="DNA breaking-rejoining enzymes"/>
    <property type="match status" value="1"/>
</dbReference>
<evidence type="ECO:0000313" key="5">
    <source>
        <dbReference type="EMBL" id="SDO66756.1"/>
    </source>
</evidence>
<dbReference type="InterPro" id="IPR050090">
    <property type="entry name" value="Tyrosine_recombinase_XerCD"/>
</dbReference>
<dbReference type="STRING" id="504798.SAMN05421871_109174"/>
<keyword evidence="6" id="KW-1185">Reference proteome</keyword>
<name>A0A1H0LFA5_9PSEU</name>
<evidence type="ECO:0000313" key="6">
    <source>
        <dbReference type="Proteomes" id="UP000199651"/>
    </source>
</evidence>
<dbReference type="Gene3D" id="1.10.443.10">
    <property type="entry name" value="Intergrase catalytic core"/>
    <property type="match status" value="1"/>
</dbReference>
<organism evidence="5 6">
    <name type="scientific">Actinokineospora alba</name>
    <dbReference type="NCBI Taxonomy" id="504798"/>
    <lineage>
        <taxon>Bacteria</taxon>
        <taxon>Bacillati</taxon>
        <taxon>Actinomycetota</taxon>
        <taxon>Actinomycetes</taxon>
        <taxon>Pseudonocardiales</taxon>
        <taxon>Pseudonocardiaceae</taxon>
        <taxon>Actinokineospora</taxon>
    </lineage>
</organism>
<reference evidence="6" key="1">
    <citation type="submission" date="2016-10" db="EMBL/GenBank/DDBJ databases">
        <authorList>
            <person name="Varghese N."/>
            <person name="Submissions S."/>
        </authorList>
    </citation>
    <scope>NUCLEOTIDE SEQUENCE [LARGE SCALE GENOMIC DNA]</scope>
    <source>
        <strain evidence="6">IBRC-M 10655</strain>
    </source>
</reference>